<evidence type="ECO:0000256" key="8">
    <source>
        <dbReference type="SAM" id="SignalP"/>
    </source>
</evidence>
<name>A0A7W4VUG9_9ACTN</name>
<keyword evidence="7" id="KW-0472">Membrane</keyword>
<keyword evidence="3" id="KW-0044">Antibiotic</keyword>
<dbReference type="EMBL" id="JACHWR010000001">
    <property type="protein sequence ID" value="MBB3041532.1"/>
    <property type="molecule type" value="Genomic_DNA"/>
</dbReference>
<keyword evidence="7" id="KW-1133">Transmembrane helix</keyword>
<feature type="compositionally biased region" description="Low complexity" evidence="6">
    <location>
        <begin position="164"/>
        <end position="176"/>
    </location>
</feature>
<protein>
    <recommendedName>
        <fullName evidence="11">Neocarzinostatin</fullName>
    </recommendedName>
</protein>
<dbReference type="RefSeq" id="WP_183591422.1">
    <property type="nucleotide sequence ID" value="NZ_JACHWR010000001.1"/>
</dbReference>
<evidence type="ECO:0000313" key="9">
    <source>
        <dbReference type="EMBL" id="MBB3041532.1"/>
    </source>
</evidence>
<evidence type="ECO:0000256" key="2">
    <source>
        <dbReference type="ARBA" id="ARBA00022529"/>
    </source>
</evidence>
<evidence type="ECO:0000256" key="6">
    <source>
        <dbReference type="SAM" id="MobiDB-lite"/>
    </source>
</evidence>
<evidence type="ECO:0000256" key="5">
    <source>
        <dbReference type="ARBA" id="ARBA00023157"/>
    </source>
</evidence>
<dbReference type="Pfam" id="PF00960">
    <property type="entry name" value="Neocarzinostat"/>
    <property type="match status" value="1"/>
</dbReference>
<feature type="signal peptide" evidence="8">
    <location>
        <begin position="1"/>
        <end position="36"/>
    </location>
</feature>
<dbReference type="Gene3D" id="2.60.40.230">
    <property type="entry name" value="Neocarzinostatin-like"/>
    <property type="match status" value="1"/>
</dbReference>
<evidence type="ECO:0000256" key="7">
    <source>
        <dbReference type="SAM" id="Phobius"/>
    </source>
</evidence>
<accession>A0A7W4VUG9</accession>
<keyword evidence="4" id="KW-0238">DNA-binding</keyword>
<dbReference type="AlphaFoldDB" id="A0A7W4VUG9"/>
<keyword evidence="10" id="KW-1185">Reference proteome</keyword>
<dbReference type="GO" id="GO:0042742">
    <property type="term" value="P:defense response to bacterium"/>
    <property type="evidence" value="ECO:0007669"/>
    <property type="project" value="UniProtKB-KW"/>
</dbReference>
<sequence>MSRSILVARSRGVGRAIIVLLMAAVWLVAYSSPASADGASLEVDPSTEIDPAGGEVTVTGTGFEPSVGLFVVACDPSVPKGGACDMANFQQPQTDADGSFEVTLKVVPKFGQTDCAKTPCGIQTSKVGEGANRTQERTVPIGFAGGVAPVDGWPGVGSADADPGDTATDSAGASDDGQQDSADEDSSSSTPLVIGVIAAVVVIGAAVFVIARRRRQPADIQ</sequence>
<evidence type="ECO:0000256" key="1">
    <source>
        <dbReference type="ARBA" id="ARBA00010648"/>
    </source>
</evidence>
<dbReference type="InterPro" id="IPR002186">
    <property type="entry name" value="Neocarzinostatin_fam"/>
</dbReference>
<feature type="region of interest" description="Disordered" evidence="6">
    <location>
        <begin position="150"/>
        <end position="188"/>
    </location>
</feature>
<organism evidence="9 10">
    <name type="scientific">Nocardioides soli</name>
    <dbReference type="NCBI Taxonomy" id="1036020"/>
    <lineage>
        <taxon>Bacteria</taxon>
        <taxon>Bacillati</taxon>
        <taxon>Actinomycetota</taxon>
        <taxon>Actinomycetes</taxon>
        <taxon>Propionibacteriales</taxon>
        <taxon>Nocardioidaceae</taxon>
        <taxon>Nocardioides</taxon>
    </lineage>
</organism>
<dbReference type="GO" id="GO:0003677">
    <property type="term" value="F:DNA binding"/>
    <property type="evidence" value="ECO:0007669"/>
    <property type="project" value="UniProtKB-KW"/>
</dbReference>
<dbReference type="SUPFAM" id="SSF49319">
    <property type="entry name" value="Actinoxanthin-like"/>
    <property type="match status" value="1"/>
</dbReference>
<feature type="compositionally biased region" description="Acidic residues" evidence="6">
    <location>
        <begin position="177"/>
        <end position="186"/>
    </location>
</feature>
<keyword evidence="2" id="KW-0929">Antimicrobial</keyword>
<proteinExistence type="inferred from homology"/>
<keyword evidence="7" id="KW-0812">Transmembrane</keyword>
<feature type="chain" id="PRO_5030952895" description="Neocarzinostatin" evidence="8">
    <location>
        <begin position="37"/>
        <end position="221"/>
    </location>
</feature>
<dbReference type="Proteomes" id="UP000589626">
    <property type="component" value="Unassembled WGS sequence"/>
</dbReference>
<gene>
    <name evidence="9" type="ORF">FHU40_001333</name>
</gene>
<keyword evidence="5" id="KW-1015">Disulfide bond</keyword>
<evidence type="ECO:0000313" key="10">
    <source>
        <dbReference type="Proteomes" id="UP000589626"/>
    </source>
</evidence>
<evidence type="ECO:0008006" key="11">
    <source>
        <dbReference type="Google" id="ProtNLM"/>
    </source>
</evidence>
<feature type="transmembrane region" description="Helical" evidence="7">
    <location>
        <begin position="192"/>
        <end position="211"/>
    </location>
</feature>
<evidence type="ECO:0000256" key="4">
    <source>
        <dbReference type="ARBA" id="ARBA00023125"/>
    </source>
</evidence>
<dbReference type="InterPro" id="IPR027273">
    <property type="entry name" value="Neocarzinostatin-like"/>
</dbReference>
<keyword evidence="8" id="KW-0732">Signal</keyword>
<comment type="similarity">
    <text evidence="1">Belongs to the neocarzinostatin family.</text>
</comment>
<evidence type="ECO:0000256" key="3">
    <source>
        <dbReference type="ARBA" id="ARBA00023022"/>
    </source>
</evidence>
<reference evidence="9 10" key="1">
    <citation type="submission" date="2020-08" db="EMBL/GenBank/DDBJ databases">
        <title>Sequencing the genomes of 1000 actinobacteria strains.</title>
        <authorList>
            <person name="Klenk H.-P."/>
        </authorList>
    </citation>
    <scope>NUCLEOTIDE SEQUENCE [LARGE SCALE GENOMIC DNA]</scope>
    <source>
        <strain evidence="9 10">DSM 105498</strain>
    </source>
</reference>
<comment type="caution">
    <text evidence="9">The sequence shown here is derived from an EMBL/GenBank/DDBJ whole genome shotgun (WGS) entry which is preliminary data.</text>
</comment>